<evidence type="ECO:0000313" key="1">
    <source>
        <dbReference type="EMBL" id="KAB0404691.1"/>
    </source>
</evidence>
<gene>
    <name evidence="1" type="ORF">E2I00_019649</name>
</gene>
<name>A0A6A1QF25_BALPH</name>
<dbReference type="EMBL" id="SGJD01000549">
    <property type="protein sequence ID" value="KAB0404691.1"/>
    <property type="molecule type" value="Genomic_DNA"/>
</dbReference>
<protein>
    <submittedName>
        <fullName evidence="1">Uncharacterized protein</fullName>
    </submittedName>
</protein>
<organism evidence="1 2">
    <name type="scientific">Balaenoptera physalus</name>
    <name type="common">Fin whale</name>
    <name type="synonym">Balaena physalus</name>
    <dbReference type="NCBI Taxonomy" id="9770"/>
    <lineage>
        <taxon>Eukaryota</taxon>
        <taxon>Metazoa</taxon>
        <taxon>Chordata</taxon>
        <taxon>Craniata</taxon>
        <taxon>Vertebrata</taxon>
        <taxon>Euteleostomi</taxon>
        <taxon>Mammalia</taxon>
        <taxon>Eutheria</taxon>
        <taxon>Laurasiatheria</taxon>
        <taxon>Artiodactyla</taxon>
        <taxon>Whippomorpha</taxon>
        <taxon>Cetacea</taxon>
        <taxon>Mysticeti</taxon>
        <taxon>Balaenopteridae</taxon>
        <taxon>Balaenoptera</taxon>
    </lineage>
</organism>
<dbReference type="AlphaFoldDB" id="A0A6A1QF25"/>
<reference evidence="1 2" key="1">
    <citation type="journal article" date="2019" name="PLoS ONE">
        <title>Genomic analyses reveal an absence of contemporary introgressive admixture between fin whales and blue whales, despite known hybrids.</title>
        <authorList>
            <person name="Westbury M.V."/>
            <person name="Petersen B."/>
            <person name="Lorenzen E.D."/>
        </authorList>
    </citation>
    <scope>NUCLEOTIDE SEQUENCE [LARGE SCALE GENOMIC DNA]</scope>
    <source>
        <strain evidence="1">FinWhale-01</strain>
    </source>
</reference>
<sequence>MVGTSRLHGGGGALGPLLRAEAALSAFCSRREEDPRARVIEQLCYGCRVNMKDLVSGSPSPGAEAEQIQEYLLEDREDEDARPGES</sequence>
<keyword evidence="2" id="KW-1185">Reference proteome</keyword>
<dbReference type="OrthoDB" id="25129at2759"/>
<dbReference type="Proteomes" id="UP000437017">
    <property type="component" value="Unassembled WGS sequence"/>
</dbReference>
<comment type="caution">
    <text evidence="1">The sequence shown here is derived from an EMBL/GenBank/DDBJ whole genome shotgun (WGS) entry which is preliminary data.</text>
</comment>
<proteinExistence type="predicted"/>
<evidence type="ECO:0000313" key="2">
    <source>
        <dbReference type="Proteomes" id="UP000437017"/>
    </source>
</evidence>
<accession>A0A6A1QF25</accession>